<evidence type="ECO:0000313" key="1">
    <source>
        <dbReference type="EMBL" id="TQV89699.1"/>
    </source>
</evidence>
<name>A0A545UJR4_9GAMM</name>
<proteinExistence type="predicted"/>
<organism evidence="1 2">
    <name type="scientific">Aliikangiella coralliicola</name>
    <dbReference type="NCBI Taxonomy" id="2592383"/>
    <lineage>
        <taxon>Bacteria</taxon>
        <taxon>Pseudomonadati</taxon>
        <taxon>Pseudomonadota</taxon>
        <taxon>Gammaproteobacteria</taxon>
        <taxon>Oceanospirillales</taxon>
        <taxon>Pleioneaceae</taxon>
        <taxon>Aliikangiella</taxon>
    </lineage>
</organism>
<dbReference type="RefSeq" id="WP_142891763.1">
    <property type="nucleotide sequence ID" value="NZ_ML660160.1"/>
</dbReference>
<evidence type="ECO:0000313" key="2">
    <source>
        <dbReference type="Proteomes" id="UP000315439"/>
    </source>
</evidence>
<comment type="caution">
    <text evidence="1">The sequence shown here is derived from an EMBL/GenBank/DDBJ whole genome shotgun (WGS) entry which is preliminary data.</text>
</comment>
<dbReference type="AlphaFoldDB" id="A0A545UJR4"/>
<keyword evidence="2" id="KW-1185">Reference proteome</keyword>
<sequence length="105" mass="12348">MFIKPATGWENFNQCDELLELIATSLRLEENEGIWQYYNFSECCSVWCSCEVSATNQVQITFDNCDANARIKSLVLEMTNNSGRHFKQLFRLRKELKNQFDIHDD</sequence>
<gene>
    <name evidence="1" type="ORF">FLL46_02115</name>
</gene>
<protein>
    <submittedName>
        <fullName evidence="1">Uncharacterized protein</fullName>
    </submittedName>
</protein>
<accession>A0A545UJR4</accession>
<dbReference type="EMBL" id="VIKS01000001">
    <property type="protein sequence ID" value="TQV89699.1"/>
    <property type="molecule type" value="Genomic_DNA"/>
</dbReference>
<reference evidence="1 2" key="1">
    <citation type="submission" date="2019-07" db="EMBL/GenBank/DDBJ databases">
        <title>Draft genome for Aliikangiella sp. M105.</title>
        <authorList>
            <person name="Wang G."/>
        </authorList>
    </citation>
    <scope>NUCLEOTIDE SEQUENCE [LARGE SCALE GENOMIC DNA]</scope>
    <source>
        <strain evidence="1 2">M105</strain>
    </source>
</reference>
<dbReference type="Proteomes" id="UP000315439">
    <property type="component" value="Unassembled WGS sequence"/>
</dbReference>